<evidence type="ECO:0000313" key="1">
    <source>
        <dbReference type="EMBL" id="PON78900.1"/>
    </source>
</evidence>
<comment type="caution">
    <text evidence="1">The sequence shown here is derived from an EMBL/GenBank/DDBJ whole genome shotgun (WGS) entry which is preliminary data.</text>
</comment>
<accession>A0A2P5E048</accession>
<keyword evidence="2" id="KW-1185">Reference proteome</keyword>
<dbReference type="InParanoid" id="A0A2P5E048"/>
<dbReference type="EMBL" id="JXTC01000238">
    <property type="protein sequence ID" value="PON78900.1"/>
    <property type="molecule type" value="Genomic_DNA"/>
</dbReference>
<gene>
    <name evidence="1" type="ORF">TorRG33x02_236780</name>
</gene>
<evidence type="ECO:0000313" key="2">
    <source>
        <dbReference type="Proteomes" id="UP000237000"/>
    </source>
</evidence>
<dbReference type="AlphaFoldDB" id="A0A2P5E048"/>
<sequence length="58" mass="6439">SKTQTAETAQTAPQSIGAVWAILINHDKLRGLVIQSNHMCSLVNFWGFKPAKPNREHP</sequence>
<dbReference type="Proteomes" id="UP000237000">
    <property type="component" value="Unassembled WGS sequence"/>
</dbReference>
<feature type="non-terminal residue" evidence="1">
    <location>
        <position position="1"/>
    </location>
</feature>
<name>A0A2P5E048_TREOI</name>
<proteinExistence type="predicted"/>
<protein>
    <submittedName>
        <fullName evidence="1">Uncharacterized protein</fullName>
    </submittedName>
</protein>
<reference evidence="2" key="1">
    <citation type="submission" date="2016-06" db="EMBL/GenBank/DDBJ databases">
        <title>Parallel loss of symbiosis genes in relatives of nitrogen-fixing non-legume Parasponia.</title>
        <authorList>
            <person name="Van Velzen R."/>
            <person name="Holmer R."/>
            <person name="Bu F."/>
            <person name="Rutten L."/>
            <person name="Van Zeijl A."/>
            <person name="Liu W."/>
            <person name="Santuari L."/>
            <person name="Cao Q."/>
            <person name="Sharma T."/>
            <person name="Shen D."/>
            <person name="Roswanjaya Y."/>
            <person name="Wardhani T."/>
            <person name="Kalhor M.S."/>
            <person name="Jansen J."/>
            <person name="Van den Hoogen J."/>
            <person name="Gungor B."/>
            <person name="Hartog M."/>
            <person name="Hontelez J."/>
            <person name="Verver J."/>
            <person name="Yang W.-C."/>
            <person name="Schijlen E."/>
            <person name="Repin R."/>
            <person name="Schilthuizen M."/>
            <person name="Schranz E."/>
            <person name="Heidstra R."/>
            <person name="Miyata K."/>
            <person name="Fedorova E."/>
            <person name="Kohlen W."/>
            <person name="Bisseling T."/>
            <person name="Smit S."/>
            <person name="Geurts R."/>
        </authorList>
    </citation>
    <scope>NUCLEOTIDE SEQUENCE [LARGE SCALE GENOMIC DNA]</scope>
    <source>
        <strain evidence="2">cv. RG33-2</strain>
    </source>
</reference>
<organism evidence="1 2">
    <name type="scientific">Trema orientale</name>
    <name type="common">Charcoal tree</name>
    <name type="synonym">Celtis orientalis</name>
    <dbReference type="NCBI Taxonomy" id="63057"/>
    <lineage>
        <taxon>Eukaryota</taxon>
        <taxon>Viridiplantae</taxon>
        <taxon>Streptophyta</taxon>
        <taxon>Embryophyta</taxon>
        <taxon>Tracheophyta</taxon>
        <taxon>Spermatophyta</taxon>
        <taxon>Magnoliopsida</taxon>
        <taxon>eudicotyledons</taxon>
        <taxon>Gunneridae</taxon>
        <taxon>Pentapetalae</taxon>
        <taxon>rosids</taxon>
        <taxon>fabids</taxon>
        <taxon>Rosales</taxon>
        <taxon>Cannabaceae</taxon>
        <taxon>Trema</taxon>
    </lineage>
</organism>